<keyword evidence="6" id="KW-1185">Reference proteome</keyword>
<dbReference type="InterPro" id="IPR025997">
    <property type="entry name" value="SBP_2_dom"/>
</dbReference>
<dbReference type="SUPFAM" id="SSF53822">
    <property type="entry name" value="Periplasmic binding protein-like I"/>
    <property type="match status" value="1"/>
</dbReference>
<evidence type="ECO:0000259" key="4">
    <source>
        <dbReference type="Pfam" id="PF13407"/>
    </source>
</evidence>
<evidence type="ECO:0000313" key="5">
    <source>
        <dbReference type="EMBL" id="RXW33610.1"/>
    </source>
</evidence>
<evidence type="ECO:0000256" key="2">
    <source>
        <dbReference type="ARBA" id="ARBA00007639"/>
    </source>
</evidence>
<protein>
    <recommendedName>
        <fullName evidence="4">Periplasmic binding protein domain-containing protein</fullName>
    </recommendedName>
</protein>
<comment type="similarity">
    <text evidence="2">Belongs to the bacterial solute-binding protein 2 family.</text>
</comment>
<keyword evidence="3" id="KW-0732">Signal</keyword>
<dbReference type="Pfam" id="PF13407">
    <property type="entry name" value="Peripla_BP_4"/>
    <property type="match status" value="1"/>
</dbReference>
<dbReference type="Gene3D" id="3.40.50.2300">
    <property type="match status" value="2"/>
</dbReference>
<dbReference type="AlphaFoldDB" id="A0A4Q2EJ28"/>
<dbReference type="EMBL" id="PPCV01000001">
    <property type="protein sequence ID" value="RXW33610.1"/>
    <property type="molecule type" value="Genomic_DNA"/>
</dbReference>
<reference evidence="5 6" key="1">
    <citation type="submission" date="2018-01" db="EMBL/GenBank/DDBJ databases">
        <title>Lactibacter flavus gen. nov., sp. nov., a novel bacterium of the family Propionibacteriaceae isolated from raw milk and dairy products.</title>
        <authorList>
            <person name="Wenning M."/>
            <person name="Breitenwieser F."/>
            <person name="Huptas C."/>
            <person name="von Neubeck M."/>
            <person name="Busse H.-J."/>
            <person name="Scherer S."/>
        </authorList>
    </citation>
    <scope>NUCLEOTIDE SEQUENCE [LARGE SCALE GENOMIC DNA]</scope>
    <source>
        <strain evidence="5 6">VG341</strain>
    </source>
</reference>
<evidence type="ECO:0000313" key="6">
    <source>
        <dbReference type="Proteomes" id="UP000290624"/>
    </source>
</evidence>
<dbReference type="CDD" id="cd01536">
    <property type="entry name" value="PBP1_ABC_sugar_binding-like"/>
    <property type="match status" value="1"/>
</dbReference>
<feature type="domain" description="Periplasmic binding protein" evidence="4">
    <location>
        <begin position="59"/>
        <end position="323"/>
    </location>
</feature>
<dbReference type="GO" id="GO:0030246">
    <property type="term" value="F:carbohydrate binding"/>
    <property type="evidence" value="ECO:0007669"/>
    <property type="project" value="UniProtKB-ARBA"/>
</dbReference>
<gene>
    <name evidence="5" type="ORF">C1706_02350</name>
</gene>
<dbReference type="InterPro" id="IPR028082">
    <property type="entry name" value="Peripla_BP_I"/>
</dbReference>
<name>A0A4Q2EJ28_9ACTN</name>
<dbReference type="GO" id="GO:0030313">
    <property type="term" value="C:cell envelope"/>
    <property type="evidence" value="ECO:0007669"/>
    <property type="project" value="UniProtKB-SubCell"/>
</dbReference>
<sequence length="379" mass="39528">MRRSLHVTVIHECQEGHTMSTKLGIAASILAIAVSLAACTTGGAPASGGAGTASGSKEIYYSTKNSTEPVHVAMANGVVNAATMLGYQGKVTVAEADAAKQNDQLNNLVQNIQPAALVVNPYDSDSVADVLGRAKQANIPVAVIDNKANNAQVDVSVLFDSVKSGQIAGEKAVELLKEKNGSESGVVVNLYGEVVSQVFKERSQGFEQVIKRYPNIQLVSVLGAPQADKATSALNNVIADLKSSGKKVDVVNTPTDTATLGVIESLKTNGMWHKVGQPDHVAVISHDGLGDILHQVKDGYIDAEVVIDVFGVGGIATEVLKAYPMDGKPVPTSGTFTPQGKYLNTQVTFTKGDSGPTIMLDPVLVTASNADNPLIWGNA</sequence>
<proteinExistence type="inferred from homology"/>
<evidence type="ECO:0000256" key="1">
    <source>
        <dbReference type="ARBA" id="ARBA00004196"/>
    </source>
</evidence>
<dbReference type="Proteomes" id="UP000290624">
    <property type="component" value="Unassembled WGS sequence"/>
</dbReference>
<comment type="subcellular location">
    <subcellularLocation>
        <location evidence="1">Cell envelope</location>
    </subcellularLocation>
</comment>
<comment type="caution">
    <text evidence="5">The sequence shown here is derived from an EMBL/GenBank/DDBJ whole genome shotgun (WGS) entry which is preliminary data.</text>
</comment>
<organism evidence="5 6">
    <name type="scientific">Propioniciclava flava</name>
    <dbReference type="NCBI Taxonomy" id="2072026"/>
    <lineage>
        <taxon>Bacteria</taxon>
        <taxon>Bacillati</taxon>
        <taxon>Actinomycetota</taxon>
        <taxon>Actinomycetes</taxon>
        <taxon>Propionibacteriales</taxon>
        <taxon>Propionibacteriaceae</taxon>
        <taxon>Propioniciclava</taxon>
    </lineage>
</organism>
<evidence type="ECO:0000256" key="3">
    <source>
        <dbReference type="ARBA" id="ARBA00022729"/>
    </source>
</evidence>
<dbReference type="PANTHER" id="PTHR46847">
    <property type="entry name" value="D-ALLOSE-BINDING PERIPLASMIC PROTEIN-RELATED"/>
    <property type="match status" value="1"/>
</dbReference>
<accession>A0A4Q2EJ28</accession>
<dbReference type="PANTHER" id="PTHR46847:SF1">
    <property type="entry name" value="D-ALLOSE-BINDING PERIPLASMIC PROTEIN-RELATED"/>
    <property type="match status" value="1"/>
</dbReference>